<accession>A0AA39SRV9</accession>
<organism evidence="1 2">
    <name type="scientific">Acer saccharum</name>
    <name type="common">Sugar maple</name>
    <dbReference type="NCBI Taxonomy" id="4024"/>
    <lineage>
        <taxon>Eukaryota</taxon>
        <taxon>Viridiplantae</taxon>
        <taxon>Streptophyta</taxon>
        <taxon>Embryophyta</taxon>
        <taxon>Tracheophyta</taxon>
        <taxon>Spermatophyta</taxon>
        <taxon>Magnoliopsida</taxon>
        <taxon>eudicotyledons</taxon>
        <taxon>Gunneridae</taxon>
        <taxon>Pentapetalae</taxon>
        <taxon>rosids</taxon>
        <taxon>malvids</taxon>
        <taxon>Sapindales</taxon>
        <taxon>Sapindaceae</taxon>
        <taxon>Hippocastanoideae</taxon>
        <taxon>Acereae</taxon>
        <taxon>Acer</taxon>
    </lineage>
</organism>
<dbReference type="AlphaFoldDB" id="A0AA39SRV9"/>
<proteinExistence type="predicted"/>
<gene>
    <name evidence="1" type="ORF">LWI29_011320</name>
</gene>
<name>A0AA39SRV9_ACESA</name>
<dbReference type="Proteomes" id="UP001168877">
    <property type="component" value="Unassembled WGS sequence"/>
</dbReference>
<evidence type="ECO:0000313" key="1">
    <source>
        <dbReference type="EMBL" id="KAK0595943.1"/>
    </source>
</evidence>
<reference evidence="1" key="2">
    <citation type="submission" date="2023-06" db="EMBL/GenBank/DDBJ databases">
        <authorList>
            <person name="Swenson N.G."/>
            <person name="Wegrzyn J.L."/>
            <person name="Mcevoy S.L."/>
        </authorList>
    </citation>
    <scope>NUCLEOTIDE SEQUENCE</scope>
    <source>
        <strain evidence="1">NS2018</strain>
        <tissue evidence="1">Leaf</tissue>
    </source>
</reference>
<dbReference type="EMBL" id="JAUESC010000004">
    <property type="protein sequence ID" value="KAK0595943.1"/>
    <property type="molecule type" value="Genomic_DNA"/>
</dbReference>
<evidence type="ECO:0000313" key="2">
    <source>
        <dbReference type="Proteomes" id="UP001168877"/>
    </source>
</evidence>
<protein>
    <submittedName>
        <fullName evidence="1">Uncharacterized protein</fullName>
    </submittedName>
</protein>
<comment type="caution">
    <text evidence="1">The sequence shown here is derived from an EMBL/GenBank/DDBJ whole genome shotgun (WGS) entry which is preliminary data.</text>
</comment>
<keyword evidence="2" id="KW-1185">Reference proteome</keyword>
<sequence>MAAMGGVIFGYDIGISAVSGCWAWSASSIGEDGIWVVTIVWGGQVCVSHKGACGGCTAEDGGSNGGTELTIDETVIKGGTQHAAMSFCGEPAAVQGDAYRKIDSRNFT</sequence>
<reference evidence="1" key="1">
    <citation type="journal article" date="2022" name="Plant J.">
        <title>Strategies of tolerance reflected in two North American maple genomes.</title>
        <authorList>
            <person name="McEvoy S.L."/>
            <person name="Sezen U.U."/>
            <person name="Trouern-Trend A."/>
            <person name="McMahon S.M."/>
            <person name="Schaberg P.G."/>
            <person name="Yang J."/>
            <person name="Wegrzyn J.L."/>
            <person name="Swenson N.G."/>
        </authorList>
    </citation>
    <scope>NUCLEOTIDE SEQUENCE</scope>
    <source>
        <strain evidence="1">NS2018</strain>
    </source>
</reference>